<dbReference type="PANTHER" id="PTHR10039">
    <property type="entry name" value="AMELOGENIN"/>
    <property type="match status" value="1"/>
</dbReference>
<keyword evidence="4" id="KW-1185">Reference proteome</keyword>
<feature type="domain" description="Nephrocystin 3-like N-terminal" evidence="2">
    <location>
        <begin position="265"/>
        <end position="433"/>
    </location>
</feature>
<dbReference type="OrthoDB" id="443402at2759"/>
<evidence type="ECO:0000313" key="3">
    <source>
        <dbReference type="EMBL" id="PMD49059.1"/>
    </source>
</evidence>
<gene>
    <name evidence="3" type="ORF">L207DRAFT_20630</name>
</gene>
<sequence>MVDPITALSIASSVVQFVDYSTKLLSKSSELYKHGSLADNDELELVTKDLTRLTGDLLVVGKKQQDDPDANDPEETALRELARLCNDIGQQLLAQLGTLKVAHPGNKLEHGLESISKAVRSSWKRSKVENIEKRLRKVREELDTRILALINNKSSRLQVLLSELLAENRRTEISISNKIDQLQREITQAVEQAYSRRNDLKGDAFATIGAKCLDLAEEGVRVASSQQVLRSLHFKSIRMRQNAIKEAHKKTFEWVFDEGSGSNGERPRFLEWLISGTGIYWVSGKAGSGKSTLMKLLCDHESTMAALKTWAEPGELGVASFFFWSAGNKMQKSQQGLLQTILLQVLRHCPDLIPMVCPSRWDGNDLNQDVSDPWTYQELLQSFQRLAKLDSLSARFCFFIDGLDEYDGEEIEIIKVLRGLITSERVKICASSRPWNAFEKAFGAYRHQMFRLQDFTEDDIRLYVSETLGEDQSFQSKKSSDPQYELLIEEIVEKSNGVFLWVYLVVRSLLRGLSDDNNIELMRRRLYGFPSDLDSYFNQMMDTIEDIYQEESAHIFQVVVNAKSPLSTLSFWFLAQGRRSPGYALEAKIETMPDEEVIAISENMRVHLNACCKDLLQVTVDNIAGKLLVNLLWASLAHLEEYQHVQNEL</sequence>
<evidence type="ECO:0000256" key="1">
    <source>
        <dbReference type="ARBA" id="ARBA00022737"/>
    </source>
</evidence>
<evidence type="ECO:0000259" key="2">
    <source>
        <dbReference type="Pfam" id="PF24883"/>
    </source>
</evidence>
<dbReference type="EMBL" id="KZ613937">
    <property type="protein sequence ID" value="PMD49059.1"/>
    <property type="molecule type" value="Genomic_DNA"/>
</dbReference>
<proteinExistence type="predicted"/>
<name>A0A2J6SE73_HYAVF</name>
<dbReference type="AlphaFoldDB" id="A0A2J6SE73"/>
<dbReference type="Proteomes" id="UP000235786">
    <property type="component" value="Unassembled WGS sequence"/>
</dbReference>
<dbReference type="Pfam" id="PF24883">
    <property type="entry name" value="NPHP3_N"/>
    <property type="match status" value="1"/>
</dbReference>
<evidence type="ECO:0000313" key="4">
    <source>
        <dbReference type="Proteomes" id="UP000235786"/>
    </source>
</evidence>
<organism evidence="3 4">
    <name type="scientific">Hyaloscypha variabilis (strain UAMH 11265 / GT02V1 / F)</name>
    <name type="common">Meliniomyces variabilis</name>
    <dbReference type="NCBI Taxonomy" id="1149755"/>
    <lineage>
        <taxon>Eukaryota</taxon>
        <taxon>Fungi</taxon>
        <taxon>Dikarya</taxon>
        <taxon>Ascomycota</taxon>
        <taxon>Pezizomycotina</taxon>
        <taxon>Leotiomycetes</taxon>
        <taxon>Helotiales</taxon>
        <taxon>Hyaloscyphaceae</taxon>
        <taxon>Hyaloscypha</taxon>
        <taxon>Hyaloscypha variabilis</taxon>
    </lineage>
</organism>
<dbReference type="STRING" id="1149755.A0A2J6SE73"/>
<dbReference type="PANTHER" id="PTHR10039:SF5">
    <property type="entry name" value="NACHT DOMAIN-CONTAINING PROTEIN"/>
    <property type="match status" value="1"/>
</dbReference>
<reference evidence="3 4" key="1">
    <citation type="submission" date="2016-04" db="EMBL/GenBank/DDBJ databases">
        <title>A degradative enzymes factory behind the ericoid mycorrhizal symbiosis.</title>
        <authorList>
            <consortium name="DOE Joint Genome Institute"/>
            <person name="Martino E."/>
            <person name="Morin E."/>
            <person name="Grelet G."/>
            <person name="Kuo A."/>
            <person name="Kohler A."/>
            <person name="Daghino S."/>
            <person name="Barry K."/>
            <person name="Choi C."/>
            <person name="Cichocki N."/>
            <person name="Clum A."/>
            <person name="Copeland A."/>
            <person name="Hainaut M."/>
            <person name="Haridas S."/>
            <person name="Labutti K."/>
            <person name="Lindquist E."/>
            <person name="Lipzen A."/>
            <person name="Khouja H.-R."/>
            <person name="Murat C."/>
            <person name="Ohm R."/>
            <person name="Olson A."/>
            <person name="Spatafora J."/>
            <person name="Veneault-Fourrey C."/>
            <person name="Henrissat B."/>
            <person name="Grigoriev I."/>
            <person name="Martin F."/>
            <person name="Perotto S."/>
        </authorList>
    </citation>
    <scope>NUCLEOTIDE SEQUENCE [LARGE SCALE GENOMIC DNA]</scope>
    <source>
        <strain evidence="3 4">F</strain>
    </source>
</reference>
<dbReference type="InterPro" id="IPR056884">
    <property type="entry name" value="NPHP3-like_N"/>
</dbReference>
<protein>
    <recommendedName>
        <fullName evidence="2">Nephrocystin 3-like N-terminal domain-containing protein</fullName>
    </recommendedName>
</protein>
<dbReference type="Gene3D" id="3.40.50.300">
    <property type="entry name" value="P-loop containing nucleotide triphosphate hydrolases"/>
    <property type="match status" value="1"/>
</dbReference>
<dbReference type="SUPFAM" id="SSF52540">
    <property type="entry name" value="P-loop containing nucleoside triphosphate hydrolases"/>
    <property type="match status" value="1"/>
</dbReference>
<dbReference type="InterPro" id="IPR027417">
    <property type="entry name" value="P-loop_NTPase"/>
</dbReference>
<keyword evidence="1" id="KW-0677">Repeat</keyword>
<accession>A0A2J6SE73</accession>